<dbReference type="AlphaFoldDB" id="A0A6L2N903"/>
<protein>
    <submittedName>
        <fullName evidence="1">Ribonuclease H-like domain-containing protein</fullName>
    </submittedName>
</protein>
<evidence type="ECO:0000313" key="1">
    <source>
        <dbReference type="EMBL" id="GEU82678.1"/>
    </source>
</evidence>
<comment type="caution">
    <text evidence="1">The sequence shown here is derived from an EMBL/GenBank/DDBJ whole genome shotgun (WGS) entry which is preliminary data.</text>
</comment>
<dbReference type="EMBL" id="BKCJ010008526">
    <property type="protein sequence ID" value="GEU82678.1"/>
    <property type="molecule type" value="Genomic_DNA"/>
</dbReference>
<gene>
    <name evidence="1" type="ORF">Tci_054656</name>
</gene>
<feature type="non-terminal residue" evidence="1">
    <location>
        <position position="309"/>
    </location>
</feature>
<accession>A0A6L2N903</accession>
<name>A0A6L2N903_TANCI</name>
<reference evidence="1" key="1">
    <citation type="journal article" date="2019" name="Sci. Rep.">
        <title>Draft genome of Tanacetum cinerariifolium, the natural source of mosquito coil.</title>
        <authorList>
            <person name="Yamashiro T."/>
            <person name="Shiraishi A."/>
            <person name="Satake H."/>
            <person name="Nakayama K."/>
        </authorList>
    </citation>
    <scope>NUCLEOTIDE SEQUENCE</scope>
</reference>
<proteinExistence type="predicted"/>
<sequence length="309" mass="34739">MLARKNDLKARGTLLMALPDKHQLKFNTHKDAKTLMEAIEKRFRGNTKTKKNTGSITNWLISAVSVRRRHKSNFLCKSACRGRTLNFSLINLKTVEQIIKTLFLQISLILPDEGMSHLFSRGSLFHSPRSYSNSAFIHLGSLLISLRFLLSVDIGFLAIPKLTSNGKRKNRKACFVYKSLDHLIKDCDYHDQKMAQTPPRNHAPKGYHKNYARMPLSNTQRHVVPIAVVPKSKLVPINAARPITADVPEIKGNPQHALKDKGVIDSGCLRHMTENMSYPSDFKKLNGRYVAFGGNQKGGKISGKGKIRT</sequence>
<organism evidence="1">
    <name type="scientific">Tanacetum cinerariifolium</name>
    <name type="common">Dalmatian daisy</name>
    <name type="synonym">Chrysanthemum cinerariifolium</name>
    <dbReference type="NCBI Taxonomy" id="118510"/>
    <lineage>
        <taxon>Eukaryota</taxon>
        <taxon>Viridiplantae</taxon>
        <taxon>Streptophyta</taxon>
        <taxon>Embryophyta</taxon>
        <taxon>Tracheophyta</taxon>
        <taxon>Spermatophyta</taxon>
        <taxon>Magnoliopsida</taxon>
        <taxon>eudicotyledons</taxon>
        <taxon>Gunneridae</taxon>
        <taxon>Pentapetalae</taxon>
        <taxon>asterids</taxon>
        <taxon>campanulids</taxon>
        <taxon>Asterales</taxon>
        <taxon>Asteraceae</taxon>
        <taxon>Asteroideae</taxon>
        <taxon>Anthemideae</taxon>
        <taxon>Anthemidinae</taxon>
        <taxon>Tanacetum</taxon>
    </lineage>
</organism>